<dbReference type="InterPro" id="IPR035649">
    <property type="entry name" value="EFG_V"/>
</dbReference>
<dbReference type="Pfam" id="PF14492">
    <property type="entry name" value="EFG_III"/>
    <property type="match status" value="1"/>
</dbReference>
<dbReference type="GO" id="GO:0003746">
    <property type="term" value="F:translation elongation factor activity"/>
    <property type="evidence" value="ECO:0007669"/>
    <property type="project" value="UniProtKB-KW"/>
</dbReference>
<keyword evidence="5" id="KW-0342">GTP-binding</keyword>
<evidence type="ECO:0000256" key="2">
    <source>
        <dbReference type="ARBA" id="ARBA00022741"/>
    </source>
</evidence>
<dbReference type="InterPro" id="IPR009000">
    <property type="entry name" value="Transl_B-barrel_sf"/>
</dbReference>
<evidence type="ECO:0000313" key="9">
    <source>
        <dbReference type="Proteomes" id="UP000326354"/>
    </source>
</evidence>
<dbReference type="Gene3D" id="3.30.70.870">
    <property type="entry name" value="Elongation Factor G (Translational Gtpase), domain 3"/>
    <property type="match status" value="1"/>
</dbReference>
<comment type="function">
    <text evidence="6">Catalyzes the GTP-dependent ribosomal translocation step during translation elongation. During this step, the ribosome changes from the pre-translocational (PRE) to the post-translocational (POST) state as the newly formed A-site-bound peptidyl-tRNA and P-site-bound deacylated tRNA move to the P and E sites, respectively. Catalyzes the coordinated movement of the two tRNA molecules, the mRNA and conformational changes in the ribosome.</text>
</comment>
<dbReference type="Proteomes" id="UP000326354">
    <property type="component" value="Chromosome"/>
</dbReference>
<dbReference type="Gene3D" id="3.40.50.300">
    <property type="entry name" value="P-loop containing nucleotide triphosphate hydrolases"/>
    <property type="match status" value="1"/>
</dbReference>
<dbReference type="InterPro" id="IPR000795">
    <property type="entry name" value="T_Tr_GTP-bd_dom"/>
</dbReference>
<dbReference type="InterPro" id="IPR005225">
    <property type="entry name" value="Small_GTP-bd"/>
</dbReference>
<feature type="domain" description="Tr-type G" evidence="7">
    <location>
        <begin position="7"/>
        <end position="255"/>
    </location>
</feature>
<dbReference type="NCBIfam" id="NF009381">
    <property type="entry name" value="PRK12740.1-5"/>
    <property type="match status" value="1"/>
</dbReference>
<keyword evidence="2" id="KW-0547">Nucleotide-binding</keyword>
<dbReference type="RefSeq" id="WP_173013702.1">
    <property type="nucleotide sequence ID" value="NZ_AP019860.1"/>
</dbReference>
<accession>A0A5S9ITZ6</accession>
<evidence type="ECO:0000256" key="4">
    <source>
        <dbReference type="ARBA" id="ARBA00022917"/>
    </source>
</evidence>
<dbReference type="Pfam" id="PF22042">
    <property type="entry name" value="EF-G_D2"/>
    <property type="match status" value="1"/>
</dbReference>
<dbReference type="EMBL" id="AP019860">
    <property type="protein sequence ID" value="BBM88103.1"/>
    <property type="molecule type" value="Genomic_DNA"/>
</dbReference>
<dbReference type="Pfam" id="PF00009">
    <property type="entry name" value="GTP_EFTU"/>
    <property type="match status" value="1"/>
</dbReference>
<dbReference type="SUPFAM" id="SSF54980">
    <property type="entry name" value="EF-G C-terminal domain-like"/>
    <property type="match status" value="2"/>
</dbReference>
<dbReference type="GO" id="GO:0032790">
    <property type="term" value="P:ribosome disassembly"/>
    <property type="evidence" value="ECO:0007669"/>
    <property type="project" value="TreeGrafter"/>
</dbReference>
<dbReference type="InterPro" id="IPR005517">
    <property type="entry name" value="Transl_elong_EFG/EF2_IV"/>
</dbReference>
<dbReference type="InterPro" id="IPR009022">
    <property type="entry name" value="EFG_III"/>
</dbReference>
<dbReference type="SUPFAM" id="SSF54211">
    <property type="entry name" value="Ribosomal protein S5 domain 2-like"/>
    <property type="match status" value="1"/>
</dbReference>
<evidence type="ECO:0000256" key="6">
    <source>
        <dbReference type="ARBA" id="ARBA00024731"/>
    </source>
</evidence>
<gene>
    <name evidence="8" type="ORF">UABAM_06519</name>
</gene>
<keyword evidence="3 8" id="KW-0251">Elongation factor</keyword>
<dbReference type="GO" id="GO:0003924">
    <property type="term" value="F:GTPase activity"/>
    <property type="evidence" value="ECO:0007669"/>
    <property type="project" value="InterPro"/>
</dbReference>
<dbReference type="PANTHER" id="PTHR43261:SF6">
    <property type="entry name" value="ELONGATION FACTOR G-LIKE PROTEIN"/>
    <property type="match status" value="1"/>
</dbReference>
<proteinExistence type="predicted"/>
<dbReference type="FunFam" id="3.30.230.10:FF:000003">
    <property type="entry name" value="Elongation factor G"/>
    <property type="match status" value="1"/>
</dbReference>
<dbReference type="GO" id="GO:0005525">
    <property type="term" value="F:GTP binding"/>
    <property type="evidence" value="ECO:0007669"/>
    <property type="project" value="UniProtKB-KW"/>
</dbReference>
<dbReference type="PANTHER" id="PTHR43261">
    <property type="entry name" value="TRANSLATION ELONGATION FACTOR G-RELATED"/>
    <property type="match status" value="1"/>
</dbReference>
<evidence type="ECO:0000313" key="8">
    <source>
        <dbReference type="EMBL" id="BBM88103.1"/>
    </source>
</evidence>
<dbReference type="SUPFAM" id="SSF52540">
    <property type="entry name" value="P-loop containing nucleoside triphosphate hydrolases"/>
    <property type="match status" value="1"/>
</dbReference>
<dbReference type="Gene3D" id="3.30.70.240">
    <property type="match status" value="1"/>
</dbReference>
<dbReference type="InterPro" id="IPR014721">
    <property type="entry name" value="Ribsml_uS5_D2-typ_fold_subgr"/>
</dbReference>
<dbReference type="Pfam" id="PF00679">
    <property type="entry name" value="EFG_C"/>
    <property type="match status" value="1"/>
</dbReference>
<dbReference type="SUPFAM" id="SSF50447">
    <property type="entry name" value="Translation proteins"/>
    <property type="match status" value="1"/>
</dbReference>
<sequence length="665" mass="72795">MAKNDTSSLRNLVFVGHGGSGKTTLCEAVLMEAGLATRLPAGIMDYLPDEKDRGGSIDSALAQFSWNDKEITFIDTSGYQDFIHSAISALNVVETSVCVVSAADGVTVNTRRGWEESRKKGVASLVVVTKLDGENVSFDDTVSQIQQDLGEKCRPFIIPSGDGDALTEVYSVLTSDNEKVATYKEQLIEAVVETDDEMLSKYFEGEEIPIDDLKKQFRKVVLSGEIFPIVVVCPTKNIGVKEFMSCIDLLCPSPADAAAREAEENGEAKTVEASADGEFSAQVFKIFNDPFGRVSYFRIFSGTLKSASSIYVTNTEGTERIGQLLKTFGKDQKQVDEAVAGEIVAVAKVENIQDGDTLSVDKSKLVFPKVTYPTPMVPLAVEPKSRGDEQKISAALNKIVEEDPTFVMRRDDETSELVVSGMSNLHLDIILNRLKTRFKVECTKKLPKIAYRETITGKSDSRYRHKKQSGGSGQFGEVAIKMEPTERGEKFDFVNKIVGGVIPSPYIASTEKGMIATMEKGILAGYHIVDVRVTLYDGKTHDVDSSDAAFQIAGSKAFQEAFMQSKPVLLEPVEHVKIFVPQDYMGDIMGDLNTRRGRIVGSDAEGKFQVVEAHVPLAEMLTYSADLKAITGAEGSFTMEFSHYDVVPSNLQEKIIAKAKAEQEK</sequence>
<dbReference type="CDD" id="cd04088">
    <property type="entry name" value="EFG_mtEFG_II"/>
    <property type="match status" value="1"/>
</dbReference>
<evidence type="ECO:0000259" key="7">
    <source>
        <dbReference type="PROSITE" id="PS51722"/>
    </source>
</evidence>
<dbReference type="InterPro" id="IPR035647">
    <property type="entry name" value="EFG_III/V"/>
</dbReference>
<dbReference type="CDD" id="cd03713">
    <property type="entry name" value="EFG_mtEFG_C"/>
    <property type="match status" value="1"/>
</dbReference>
<dbReference type="CDD" id="cd16262">
    <property type="entry name" value="EFG_III"/>
    <property type="match status" value="1"/>
</dbReference>
<keyword evidence="9" id="KW-1185">Reference proteome</keyword>
<dbReference type="SMART" id="SM00889">
    <property type="entry name" value="EFG_IV"/>
    <property type="match status" value="1"/>
</dbReference>
<organism evidence="8 9">
    <name type="scientific">Uabimicrobium amorphum</name>
    <dbReference type="NCBI Taxonomy" id="2596890"/>
    <lineage>
        <taxon>Bacteria</taxon>
        <taxon>Pseudomonadati</taxon>
        <taxon>Planctomycetota</taxon>
        <taxon>Candidatus Uabimicrobiia</taxon>
        <taxon>Candidatus Uabimicrobiales</taxon>
        <taxon>Candidatus Uabimicrobiaceae</taxon>
        <taxon>Candidatus Uabimicrobium</taxon>
    </lineage>
</organism>
<dbReference type="KEGG" id="uam:UABAM_06519"/>
<dbReference type="Gene3D" id="2.40.30.10">
    <property type="entry name" value="Translation factors"/>
    <property type="match status" value="1"/>
</dbReference>
<dbReference type="AlphaFoldDB" id="A0A5S9ITZ6"/>
<dbReference type="InterPro" id="IPR041095">
    <property type="entry name" value="EFG_II"/>
</dbReference>
<evidence type="ECO:0000256" key="3">
    <source>
        <dbReference type="ARBA" id="ARBA00022768"/>
    </source>
</evidence>
<dbReference type="FunFam" id="3.30.70.240:FF:000001">
    <property type="entry name" value="Elongation factor G"/>
    <property type="match status" value="1"/>
</dbReference>
<keyword evidence="4" id="KW-0648">Protein biosynthesis</keyword>
<reference evidence="8 9" key="1">
    <citation type="submission" date="2019-08" db="EMBL/GenBank/DDBJ databases">
        <title>Complete genome sequence of Candidatus Uab amorphum.</title>
        <authorList>
            <person name="Shiratori T."/>
            <person name="Suzuki S."/>
            <person name="Kakizawa Y."/>
            <person name="Ishida K."/>
        </authorList>
    </citation>
    <scope>NUCLEOTIDE SEQUENCE [LARGE SCALE GENOMIC DNA]</scope>
    <source>
        <strain evidence="8 9">SRT547</strain>
    </source>
</reference>
<evidence type="ECO:0000256" key="5">
    <source>
        <dbReference type="ARBA" id="ARBA00023134"/>
    </source>
</evidence>
<dbReference type="Gene3D" id="3.30.230.10">
    <property type="match status" value="1"/>
</dbReference>
<dbReference type="InterPro" id="IPR053905">
    <property type="entry name" value="EF-G-like_DII"/>
</dbReference>
<dbReference type="Pfam" id="PF03764">
    <property type="entry name" value="EFG_IV"/>
    <property type="match status" value="1"/>
</dbReference>
<evidence type="ECO:0000256" key="1">
    <source>
        <dbReference type="ARBA" id="ARBA00017872"/>
    </source>
</evidence>
<dbReference type="SMART" id="SM00838">
    <property type="entry name" value="EFG_C"/>
    <property type="match status" value="1"/>
</dbReference>
<dbReference type="PROSITE" id="PS51722">
    <property type="entry name" value="G_TR_2"/>
    <property type="match status" value="1"/>
</dbReference>
<dbReference type="InterPro" id="IPR000640">
    <property type="entry name" value="EFG_V-like"/>
</dbReference>
<dbReference type="InterPro" id="IPR047872">
    <property type="entry name" value="EFG_IV"/>
</dbReference>
<dbReference type="CDD" id="cd01434">
    <property type="entry name" value="EFG_mtEFG1_IV"/>
    <property type="match status" value="1"/>
</dbReference>
<protein>
    <recommendedName>
        <fullName evidence="1">Elongation factor G</fullName>
    </recommendedName>
</protein>
<dbReference type="NCBIfam" id="NF009891">
    <property type="entry name" value="PRK13351.1-1"/>
    <property type="match status" value="1"/>
</dbReference>
<dbReference type="InterPro" id="IPR020568">
    <property type="entry name" value="Ribosomal_Su5_D2-typ_SF"/>
</dbReference>
<name>A0A5S9ITZ6_UABAM</name>
<dbReference type="InterPro" id="IPR027417">
    <property type="entry name" value="P-loop_NTPase"/>
</dbReference>
<dbReference type="NCBIfam" id="TIGR00231">
    <property type="entry name" value="small_GTP"/>
    <property type="match status" value="1"/>
</dbReference>